<dbReference type="InterPro" id="IPR036691">
    <property type="entry name" value="Endo/exonu/phosph_ase_sf"/>
</dbReference>
<keyword evidence="1" id="KW-0269">Exonuclease</keyword>
<keyword evidence="1" id="KW-0378">Hydrolase</keyword>
<protein>
    <submittedName>
        <fullName evidence="1">Endonuclease/exonuclease/phosphatase</fullName>
    </submittedName>
</protein>
<proteinExistence type="predicted"/>
<name>W7DLU7_9PROT</name>
<organism evidence="1 2">
    <name type="scientific">Commensalibacter papalotli</name>
    <name type="common">ex Servin-Garciduenas et al. 2014</name>
    <dbReference type="NCBI Taxonomy" id="1208583"/>
    <lineage>
        <taxon>Bacteria</taxon>
        <taxon>Pseudomonadati</taxon>
        <taxon>Pseudomonadota</taxon>
        <taxon>Alphaproteobacteria</taxon>
        <taxon>Acetobacterales</taxon>
        <taxon>Acetobacteraceae</taxon>
    </lineage>
</organism>
<evidence type="ECO:0000313" key="1">
    <source>
        <dbReference type="EMBL" id="EUK18282.1"/>
    </source>
</evidence>
<dbReference type="GO" id="GO:0004527">
    <property type="term" value="F:exonuclease activity"/>
    <property type="evidence" value="ECO:0007669"/>
    <property type="project" value="UniProtKB-KW"/>
</dbReference>
<dbReference type="EMBL" id="ATSX01000001">
    <property type="protein sequence ID" value="EUK18282.1"/>
    <property type="molecule type" value="Genomic_DNA"/>
</dbReference>
<comment type="caution">
    <text evidence="1">The sequence shown here is derived from an EMBL/GenBank/DDBJ whole genome shotgun (WGS) entry which is preliminary data.</text>
</comment>
<accession>W7DLU7</accession>
<dbReference type="Gene3D" id="3.60.10.10">
    <property type="entry name" value="Endonuclease/exonuclease/phosphatase"/>
    <property type="match status" value="1"/>
</dbReference>
<dbReference type="AlphaFoldDB" id="W7DLU7"/>
<dbReference type="OrthoDB" id="395856at2"/>
<dbReference type="Proteomes" id="UP000019250">
    <property type="component" value="Unassembled WGS sequence"/>
</dbReference>
<dbReference type="GO" id="GO:0004519">
    <property type="term" value="F:endonuclease activity"/>
    <property type="evidence" value="ECO:0007669"/>
    <property type="project" value="UniProtKB-KW"/>
</dbReference>
<dbReference type="RefSeq" id="WP_051461760.1">
    <property type="nucleotide sequence ID" value="NZ_ATSX01000001.1"/>
</dbReference>
<keyword evidence="1" id="KW-0540">Nuclease</keyword>
<dbReference type="STRING" id="1208583.COMX_00990"/>
<dbReference type="eggNOG" id="COG3568">
    <property type="taxonomic scope" value="Bacteria"/>
</dbReference>
<gene>
    <name evidence="1" type="ORF">COMX_00990</name>
</gene>
<sequence>MYKKFLLYVFYTLLLLTTRPGRATILKLATWNVEWLVSQKDTQNFPIPQDVNLRQSADFKMLLHYGGKLQADIIALQEVGSIETLNLIFPKDQYLFYISKDPIAQHTALAVRKNIFKDIKQNSDLTELSHIDRFRPLRSGLDITLYTKQSSMRILVIHLKSGCQDYPLDRPKLKPSCILLKDQQPIIQKWIQNRVKEKQAFIIIGDFNRVVSPQDLFFKSLSNIDLYFPTAYKANPCWEGNYFIDGFIIDPNANKWFLPDSLRVMKYKEQSNDAQNKLSDHCPVSVKLLVP</sequence>
<evidence type="ECO:0000313" key="2">
    <source>
        <dbReference type="Proteomes" id="UP000019250"/>
    </source>
</evidence>
<dbReference type="SUPFAM" id="SSF56219">
    <property type="entry name" value="DNase I-like"/>
    <property type="match status" value="1"/>
</dbReference>
<keyword evidence="1" id="KW-0255">Endonuclease</keyword>
<keyword evidence="2" id="KW-1185">Reference proteome</keyword>
<reference evidence="1 2" key="1">
    <citation type="journal article" date="2014" name="Genome Announc.">
        <title>Draft Genome Sequence of Commensalibacter papalotli MX01, a Symbiont Identified from the Guts of Overwintering Monarch Butterflies.</title>
        <authorList>
            <person name="Servin-Garciduenas L.E."/>
            <person name="Sanchez-Quinto A."/>
            <person name="Martinez-Romero E."/>
        </authorList>
    </citation>
    <scope>NUCLEOTIDE SEQUENCE [LARGE SCALE GENOMIC DNA]</scope>
    <source>
        <strain evidence="2">MX-MONARCH01</strain>
    </source>
</reference>